<evidence type="ECO:0000313" key="3">
    <source>
        <dbReference type="Proteomes" id="UP001595699"/>
    </source>
</evidence>
<dbReference type="EMBL" id="JBHRZH010000056">
    <property type="protein sequence ID" value="MFC3766580.1"/>
    <property type="molecule type" value="Genomic_DNA"/>
</dbReference>
<organism evidence="2 3">
    <name type="scientific">Tenggerimyces flavus</name>
    <dbReference type="NCBI Taxonomy" id="1708749"/>
    <lineage>
        <taxon>Bacteria</taxon>
        <taxon>Bacillati</taxon>
        <taxon>Actinomycetota</taxon>
        <taxon>Actinomycetes</taxon>
        <taxon>Propionibacteriales</taxon>
        <taxon>Nocardioidaceae</taxon>
        <taxon>Tenggerimyces</taxon>
    </lineage>
</organism>
<sequence length="132" mass="13133">MRRVALAVAAFAAVFASSGCGAVGWATQVADQPAAAEASPQVPDGAESLQQAADKLSAGDHAWAGANKARIVSVYADLVNNRVKVLVSAGTNANAVTVAAKKATGLAPVVEAAPQRAASKPQTPAPCSCLPK</sequence>
<evidence type="ECO:0000313" key="2">
    <source>
        <dbReference type="EMBL" id="MFC3766580.1"/>
    </source>
</evidence>
<proteinExistence type="predicted"/>
<feature type="signal peptide" evidence="1">
    <location>
        <begin position="1"/>
        <end position="21"/>
    </location>
</feature>
<dbReference type="Proteomes" id="UP001595699">
    <property type="component" value="Unassembled WGS sequence"/>
</dbReference>
<keyword evidence="3" id="KW-1185">Reference proteome</keyword>
<feature type="chain" id="PRO_5046595182" evidence="1">
    <location>
        <begin position="22"/>
        <end position="132"/>
    </location>
</feature>
<keyword evidence="1" id="KW-0732">Signal</keyword>
<protein>
    <submittedName>
        <fullName evidence="2">Uncharacterized protein</fullName>
    </submittedName>
</protein>
<gene>
    <name evidence="2" type="ORF">ACFOUW_37530</name>
</gene>
<accession>A0ABV7YMJ2</accession>
<dbReference type="PROSITE" id="PS51257">
    <property type="entry name" value="PROKAR_LIPOPROTEIN"/>
    <property type="match status" value="1"/>
</dbReference>
<comment type="caution">
    <text evidence="2">The sequence shown here is derived from an EMBL/GenBank/DDBJ whole genome shotgun (WGS) entry which is preliminary data.</text>
</comment>
<reference evidence="3" key="1">
    <citation type="journal article" date="2019" name="Int. J. Syst. Evol. Microbiol.">
        <title>The Global Catalogue of Microorganisms (GCM) 10K type strain sequencing project: providing services to taxonomists for standard genome sequencing and annotation.</title>
        <authorList>
            <consortium name="The Broad Institute Genomics Platform"/>
            <consortium name="The Broad Institute Genome Sequencing Center for Infectious Disease"/>
            <person name="Wu L."/>
            <person name="Ma J."/>
        </authorList>
    </citation>
    <scope>NUCLEOTIDE SEQUENCE [LARGE SCALE GENOMIC DNA]</scope>
    <source>
        <strain evidence="3">CGMCC 4.7241</strain>
    </source>
</reference>
<evidence type="ECO:0000256" key="1">
    <source>
        <dbReference type="SAM" id="SignalP"/>
    </source>
</evidence>
<dbReference type="RefSeq" id="WP_205118088.1">
    <property type="nucleotide sequence ID" value="NZ_JAFBCM010000001.1"/>
</dbReference>
<name>A0ABV7YMJ2_9ACTN</name>